<name>A0ACB9PZ00_BAUVA</name>
<keyword evidence="2" id="KW-1185">Reference proteome</keyword>
<comment type="caution">
    <text evidence="1">The sequence shown here is derived from an EMBL/GenBank/DDBJ whole genome shotgun (WGS) entry which is preliminary data.</text>
</comment>
<dbReference type="EMBL" id="CM039427">
    <property type="protein sequence ID" value="KAI4353728.1"/>
    <property type="molecule type" value="Genomic_DNA"/>
</dbReference>
<reference evidence="1 2" key="1">
    <citation type="journal article" date="2022" name="DNA Res.">
        <title>Chromosomal-level genome assembly of the orchid tree Bauhinia variegata (Leguminosae; Cercidoideae) supports the allotetraploid origin hypothesis of Bauhinia.</title>
        <authorList>
            <person name="Zhong Y."/>
            <person name="Chen Y."/>
            <person name="Zheng D."/>
            <person name="Pang J."/>
            <person name="Liu Y."/>
            <person name="Luo S."/>
            <person name="Meng S."/>
            <person name="Qian L."/>
            <person name="Wei D."/>
            <person name="Dai S."/>
            <person name="Zhou R."/>
        </authorList>
    </citation>
    <scope>NUCLEOTIDE SEQUENCE [LARGE SCALE GENOMIC DNA]</scope>
    <source>
        <strain evidence="1">BV-YZ2020</strain>
    </source>
</reference>
<evidence type="ECO:0000313" key="1">
    <source>
        <dbReference type="EMBL" id="KAI4353728.1"/>
    </source>
</evidence>
<organism evidence="1 2">
    <name type="scientific">Bauhinia variegata</name>
    <name type="common">Purple orchid tree</name>
    <name type="synonym">Phanera variegata</name>
    <dbReference type="NCBI Taxonomy" id="167791"/>
    <lineage>
        <taxon>Eukaryota</taxon>
        <taxon>Viridiplantae</taxon>
        <taxon>Streptophyta</taxon>
        <taxon>Embryophyta</taxon>
        <taxon>Tracheophyta</taxon>
        <taxon>Spermatophyta</taxon>
        <taxon>Magnoliopsida</taxon>
        <taxon>eudicotyledons</taxon>
        <taxon>Gunneridae</taxon>
        <taxon>Pentapetalae</taxon>
        <taxon>rosids</taxon>
        <taxon>fabids</taxon>
        <taxon>Fabales</taxon>
        <taxon>Fabaceae</taxon>
        <taxon>Cercidoideae</taxon>
        <taxon>Cercideae</taxon>
        <taxon>Bauhiniinae</taxon>
        <taxon>Bauhinia</taxon>
    </lineage>
</organism>
<dbReference type="Proteomes" id="UP000828941">
    <property type="component" value="Chromosome 2"/>
</dbReference>
<protein>
    <submittedName>
        <fullName evidence="1">Uncharacterized protein</fullName>
    </submittedName>
</protein>
<evidence type="ECO:0000313" key="2">
    <source>
        <dbReference type="Proteomes" id="UP000828941"/>
    </source>
</evidence>
<sequence>MKTIFLAFFVLFAFSTTVPTTTGDFVYDTDNQPLINSGSYHIIPAIKLKGWGGGLELGGTGNEICPHSVVQARSDIIHGLPAKLSSPFKILYIDEGWTVKQAKVERLEGPFKIDKVLQLGYKLVYCPSRGEVCGDLGIHHDRRLVMNDERPFIVNFKKGIVSSPDWNIV</sequence>
<gene>
    <name evidence="1" type="ORF">L6164_002659</name>
</gene>
<proteinExistence type="predicted"/>
<accession>A0ACB9PZ00</accession>